<sequence>MIHVVAVITARPGQREALLALFRANIPAVLAEEGCIEYGPVIDLPDFGPVQTPIGPDSFMVIEKWSSPETLRAHGAAPHMRAYAEASRELVAARAVHVLTAA</sequence>
<evidence type="ECO:0000313" key="3">
    <source>
        <dbReference type="Proteomes" id="UP000580654"/>
    </source>
</evidence>
<dbReference type="PROSITE" id="PS51725">
    <property type="entry name" value="ABM"/>
    <property type="match status" value="1"/>
</dbReference>
<dbReference type="PANTHER" id="PTHR33336:SF3">
    <property type="entry name" value="ABM DOMAIN-CONTAINING PROTEIN"/>
    <property type="match status" value="1"/>
</dbReference>
<reference evidence="2 3" key="1">
    <citation type="submission" date="2020-08" db="EMBL/GenBank/DDBJ databases">
        <title>Genomic Encyclopedia of Type Strains, Phase IV (KMG-IV): sequencing the most valuable type-strain genomes for metagenomic binning, comparative biology and taxonomic classification.</title>
        <authorList>
            <person name="Goeker M."/>
        </authorList>
    </citation>
    <scope>NUCLEOTIDE SEQUENCE [LARGE SCALE GENOMIC DNA]</scope>
    <source>
        <strain evidence="2 3">DSM 25622</strain>
    </source>
</reference>
<accession>A0A840YKT2</accession>
<comment type="caution">
    <text evidence="2">The sequence shown here is derived from an EMBL/GenBank/DDBJ whole genome shotgun (WGS) entry which is preliminary data.</text>
</comment>
<dbReference type="RefSeq" id="WP_184520361.1">
    <property type="nucleotide sequence ID" value="NZ_JACIJD010000015.1"/>
</dbReference>
<organism evidence="2 3">
    <name type="scientific">Muricoccus pecuniae</name>
    <dbReference type="NCBI Taxonomy" id="693023"/>
    <lineage>
        <taxon>Bacteria</taxon>
        <taxon>Pseudomonadati</taxon>
        <taxon>Pseudomonadota</taxon>
        <taxon>Alphaproteobacteria</taxon>
        <taxon>Acetobacterales</taxon>
        <taxon>Roseomonadaceae</taxon>
        <taxon>Muricoccus</taxon>
    </lineage>
</organism>
<dbReference type="EMBL" id="JACIJD010000015">
    <property type="protein sequence ID" value="MBB5695143.1"/>
    <property type="molecule type" value="Genomic_DNA"/>
</dbReference>
<evidence type="ECO:0000313" key="2">
    <source>
        <dbReference type="EMBL" id="MBB5695143.1"/>
    </source>
</evidence>
<keyword evidence="2" id="KW-0503">Monooxygenase</keyword>
<evidence type="ECO:0000259" key="1">
    <source>
        <dbReference type="PROSITE" id="PS51725"/>
    </source>
</evidence>
<proteinExistence type="predicted"/>
<dbReference type="InterPro" id="IPR007138">
    <property type="entry name" value="ABM_dom"/>
</dbReference>
<dbReference type="InterPro" id="IPR050744">
    <property type="entry name" value="AI-2_Isomerase_LsrG"/>
</dbReference>
<dbReference type="InterPro" id="IPR011008">
    <property type="entry name" value="Dimeric_a/b-barrel"/>
</dbReference>
<dbReference type="AlphaFoldDB" id="A0A840YKT2"/>
<keyword evidence="3" id="KW-1185">Reference proteome</keyword>
<dbReference type="PANTHER" id="PTHR33336">
    <property type="entry name" value="QUINOL MONOOXYGENASE YGIN-RELATED"/>
    <property type="match status" value="1"/>
</dbReference>
<dbReference type="Gene3D" id="3.30.70.100">
    <property type="match status" value="1"/>
</dbReference>
<dbReference type="Proteomes" id="UP000580654">
    <property type="component" value="Unassembled WGS sequence"/>
</dbReference>
<feature type="domain" description="ABM" evidence="1">
    <location>
        <begin position="2"/>
        <end position="99"/>
    </location>
</feature>
<dbReference type="Pfam" id="PF03992">
    <property type="entry name" value="ABM"/>
    <property type="match status" value="1"/>
</dbReference>
<dbReference type="GO" id="GO:0004497">
    <property type="term" value="F:monooxygenase activity"/>
    <property type="evidence" value="ECO:0007669"/>
    <property type="project" value="UniProtKB-KW"/>
</dbReference>
<dbReference type="GO" id="GO:0005829">
    <property type="term" value="C:cytosol"/>
    <property type="evidence" value="ECO:0007669"/>
    <property type="project" value="TreeGrafter"/>
</dbReference>
<dbReference type="SUPFAM" id="SSF54909">
    <property type="entry name" value="Dimeric alpha+beta barrel"/>
    <property type="match status" value="1"/>
</dbReference>
<name>A0A840YKT2_9PROT</name>
<protein>
    <submittedName>
        <fullName evidence="2">Quinol monooxygenase YgiN</fullName>
    </submittedName>
</protein>
<keyword evidence="2" id="KW-0560">Oxidoreductase</keyword>
<gene>
    <name evidence="2" type="ORF">FHS87_003198</name>
</gene>